<keyword evidence="4" id="KW-1185">Reference proteome</keyword>
<keyword evidence="2" id="KW-1133">Transmembrane helix</keyword>
<keyword evidence="2" id="KW-0812">Transmembrane</keyword>
<feature type="transmembrane region" description="Helical" evidence="2">
    <location>
        <begin position="201"/>
        <end position="223"/>
    </location>
</feature>
<evidence type="ECO:0000256" key="1">
    <source>
        <dbReference type="SAM" id="MobiDB-lite"/>
    </source>
</evidence>
<dbReference type="OrthoDB" id="3248909at2759"/>
<dbReference type="Proteomes" id="UP000759537">
    <property type="component" value="Unassembled WGS sequence"/>
</dbReference>
<feature type="compositionally biased region" description="Polar residues" evidence="1">
    <location>
        <begin position="1"/>
        <end position="15"/>
    </location>
</feature>
<protein>
    <submittedName>
        <fullName evidence="3">Uncharacterized protein</fullName>
    </submittedName>
</protein>
<sequence>MSNSRNHPSYPTTESGLEPYHDEPAMASSAPFIESTNRSPALNSPGVHGRDSDPARPPFLSIRSSVPLIPTPGTVSKRHPTYEPLLLRFWFVTLGCVLLGGIGVALEVARVISSDNGGFHVKQKNVFSFASVQFLTSFFPALLFVPLAVMVRAFDGSIRVWNPYLLLSRGHASADETLLLDYVGDSRPYIIYNSLKFKHRFITISAATALASLLFQPLAGAIFSVKQLPRSSAATAQSIRAIGLSPTIGDLTSFAASAGFAEAAVFNSIGDPSFIEGGWAIAEFVFPTNSYLNGTMGINTTGIKTTPNCARPNQLSVTSSNANASIISATSVQGCSLQVSINPNDSEQLYGVVNVPGCGTNASSDVAFQPVFFWFLQLSTNSTAAVFCQPTIQLFDVMAFAALNNNSLTNVTTIDNYPKANNVSGPPLNGVPYNGLIFDASPDVNVQSRANSIRSGIPNAIFRQAEQAPAGLQSVFQNPNGFLGYTEQIYTQHLSLATKSNYFIPQNKTANAVLTQLVPRLYVEPLAAHVLASICIGVAGAVLVLHYLHFRERRDIYLAHPPGSIGSSLALTAHSGFGELMLPYDNMEAFSRALAPFRFCLDRRTGAIVVDDNSIAYAGELPVAPVRDETMMTLITKDQPTGLKASSGAESPKLVQSPD</sequence>
<comment type="caution">
    <text evidence="3">The sequence shown here is derived from an EMBL/GenBank/DDBJ whole genome shotgun (WGS) entry which is preliminary data.</text>
</comment>
<evidence type="ECO:0000256" key="2">
    <source>
        <dbReference type="SAM" id="Phobius"/>
    </source>
</evidence>
<name>A0A9P5MRP1_9AGAM</name>
<dbReference type="PANTHER" id="PTHR37544:SF3">
    <property type="entry name" value="SPRAY"/>
    <property type="match status" value="1"/>
</dbReference>
<accession>A0A9P5MRP1</accession>
<feature type="transmembrane region" description="Helical" evidence="2">
    <location>
        <begin position="85"/>
        <end position="106"/>
    </location>
</feature>
<dbReference type="EMBL" id="WHVB01000015">
    <property type="protein sequence ID" value="KAF8476332.1"/>
    <property type="molecule type" value="Genomic_DNA"/>
</dbReference>
<dbReference type="AlphaFoldDB" id="A0A9P5MRP1"/>
<feature type="transmembrane region" description="Helical" evidence="2">
    <location>
        <begin position="126"/>
        <end position="149"/>
    </location>
</feature>
<dbReference type="PANTHER" id="PTHR37544">
    <property type="entry name" value="SPRAY-RELATED"/>
    <property type="match status" value="1"/>
</dbReference>
<feature type="region of interest" description="Disordered" evidence="1">
    <location>
        <begin position="1"/>
        <end position="54"/>
    </location>
</feature>
<reference evidence="3" key="1">
    <citation type="submission" date="2019-10" db="EMBL/GenBank/DDBJ databases">
        <authorList>
            <consortium name="DOE Joint Genome Institute"/>
            <person name="Kuo A."/>
            <person name="Miyauchi S."/>
            <person name="Kiss E."/>
            <person name="Drula E."/>
            <person name="Kohler A."/>
            <person name="Sanchez-Garcia M."/>
            <person name="Andreopoulos B."/>
            <person name="Barry K.W."/>
            <person name="Bonito G."/>
            <person name="Buee M."/>
            <person name="Carver A."/>
            <person name="Chen C."/>
            <person name="Cichocki N."/>
            <person name="Clum A."/>
            <person name="Culley D."/>
            <person name="Crous P.W."/>
            <person name="Fauchery L."/>
            <person name="Girlanda M."/>
            <person name="Hayes R."/>
            <person name="Keri Z."/>
            <person name="LaButti K."/>
            <person name="Lipzen A."/>
            <person name="Lombard V."/>
            <person name="Magnuson J."/>
            <person name="Maillard F."/>
            <person name="Morin E."/>
            <person name="Murat C."/>
            <person name="Nolan M."/>
            <person name="Ohm R."/>
            <person name="Pangilinan J."/>
            <person name="Pereira M."/>
            <person name="Perotto S."/>
            <person name="Peter M."/>
            <person name="Riley R."/>
            <person name="Sitrit Y."/>
            <person name="Stielow B."/>
            <person name="Szollosi G."/>
            <person name="Zifcakova L."/>
            <person name="Stursova M."/>
            <person name="Spatafora J.W."/>
            <person name="Tedersoo L."/>
            <person name="Vaario L.-M."/>
            <person name="Yamada A."/>
            <person name="Yan M."/>
            <person name="Wang P."/>
            <person name="Xu J."/>
            <person name="Bruns T."/>
            <person name="Baldrian P."/>
            <person name="Vilgalys R."/>
            <person name="Henrissat B."/>
            <person name="Grigoriev I.V."/>
            <person name="Hibbett D."/>
            <person name="Nagy L.G."/>
            <person name="Martin F.M."/>
        </authorList>
    </citation>
    <scope>NUCLEOTIDE SEQUENCE</scope>
    <source>
        <strain evidence="3">Prilba</strain>
    </source>
</reference>
<keyword evidence="2" id="KW-0472">Membrane</keyword>
<dbReference type="InterPro" id="IPR021840">
    <property type="entry name" value="DUF3433"/>
</dbReference>
<proteinExistence type="predicted"/>
<evidence type="ECO:0000313" key="4">
    <source>
        <dbReference type="Proteomes" id="UP000759537"/>
    </source>
</evidence>
<reference evidence="3" key="2">
    <citation type="journal article" date="2020" name="Nat. Commun.">
        <title>Large-scale genome sequencing of mycorrhizal fungi provides insights into the early evolution of symbiotic traits.</title>
        <authorList>
            <person name="Miyauchi S."/>
            <person name="Kiss E."/>
            <person name="Kuo A."/>
            <person name="Drula E."/>
            <person name="Kohler A."/>
            <person name="Sanchez-Garcia M."/>
            <person name="Morin E."/>
            <person name="Andreopoulos B."/>
            <person name="Barry K.W."/>
            <person name="Bonito G."/>
            <person name="Buee M."/>
            <person name="Carver A."/>
            <person name="Chen C."/>
            <person name="Cichocki N."/>
            <person name="Clum A."/>
            <person name="Culley D."/>
            <person name="Crous P.W."/>
            <person name="Fauchery L."/>
            <person name="Girlanda M."/>
            <person name="Hayes R.D."/>
            <person name="Keri Z."/>
            <person name="LaButti K."/>
            <person name="Lipzen A."/>
            <person name="Lombard V."/>
            <person name="Magnuson J."/>
            <person name="Maillard F."/>
            <person name="Murat C."/>
            <person name="Nolan M."/>
            <person name="Ohm R.A."/>
            <person name="Pangilinan J."/>
            <person name="Pereira M.F."/>
            <person name="Perotto S."/>
            <person name="Peter M."/>
            <person name="Pfister S."/>
            <person name="Riley R."/>
            <person name="Sitrit Y."/>
            <person name="Stielow J.B."/>
            <person name="Szollosi G."/>
            <person name="Zifcakova L."/>
            <person name="Stursova M."/>
            <person name="Spatafora J.W."/>
            <person name="Tedersoo L."/>
            <person name="Vaario L.M."/>
            <person name="Yamada A."/>
            <person name="Yan M."/>
            <person name="Wang P."/>
            <person name="Xu J."/>
            <person name="Bruns T."/>
            <person name="Baldrian P."/>
            <person name="Vilgalys R."/>
            <person name="Dunand C."/>
            <person name="Henrissat B."/>
            <person name="Grigoriev I.V."/>
            <person name="Hibbett D."/>
            <person name="Nagy L.G."/>
            <person name="Martin F.M."/>
        </authorList>
    </citation>
    <scope>NUCLEOTIDE SEQUENCE</scope>
    <source>
        <strain evidence="3">Prilba</strain>
    </source>
</reference>
<dbReference type="Pfam" id="PF11915">
    <property type="entry name" value="DUF3433"/>
    <property type="match status" value="1"/>
</dbReference>
<evidence type="ECO:0000313" key="3">
    <source>
        <dbReference type="EMBL" id="KAF8476332.1"/>
    </source>
</evidence>
<gene>
    <name evidence="3" type="ORF">DFH94DRAFT_108383</name>
</gene>
<feature type="transmembrane region" description="Helical" evidence="2">
    <location>
        <begin position="526"/>
        <end position="548"/>
    </location>
</feature>
<organism evidence="3 4">
    <name type="scientific">Russula ochroleuca</name>
    <dbReference type="NCBI Taxonomy" id="152965"/>
    <lineage>
        <taxon>Eukaryota</taxon>
        <taxon>Fungi</taxon>
        <taxon>Dikarya</taxon>
        <taxon>Basidiomycota</taxon>
        <taxon>Agaricomycotina</taxon>
        <taxon>Agaricomycetes</taxon>
        <taxon>Russulales</taxon>
        <taxon>Russulaceae</taxon>
        <taxon>Russula</taxon>
    </lineage>
</organism>
<feature type="region of interest" description="Disordered" evidence="1">
    <location>
        <begin position="639"/>
        <end position="659"/>
    </location>
</feature>